<dbReference type="Proteomes" id="UP000265520">
    <property type="component" value="Unassembled WGS sequence"/>
</dbReference>
<evidence type="ECO:0000313" key="2">
    <source>
        <dbReference type="Proteomes" id="UP000265520"/>
    </source>
</evidence>
<accession>A0A392U416</accession>
<dbReference type="AlphaFoldDB" id="A0A392U416"/>
<comment type="caution">
    <text evidence="1">The sequence shown here is derived from an EMBL/GenBank/DDBJ whole genome shotgun (WGS) entry which is preliminary data.</text>
</comment>
<feature type="non-terminal residue" evidence="1">
    <location>
        <position position="48"/>
    </location>
</feature>
<protein>
    <submittedName>
        <fullName evidence="1">Uncharacterized protein</fullName>
    </submittedName>
</protein>
<keyword evidence="2" id="KW-1185">Reference proteome</keyword>
<name>A0A392U416_9FABA</name>
<reference evidence="1 2" key="1">
    <citation type="journal article" date="2018" name="Front. Plant Sci.">
        <title>Red Clover (Trifolium pratense) and Zigzag Clover (T. medium) - A Picture of Genomic Similarities and Differences.</title>
        <authorList>
            <person name="Dluhosova J."/>
            <person name="Istvanek J."/>
            <person name="Nedelnik J."/>
            <person name="Repkova J."/>
        </authorList>
    </citation>
    <scope>NUCLEOTIDE SEQUENCE [LARGE SCALE GENOMIC DNA]</scope>
    <source>
        <strain evidence="2">cv. 10/8</strain>
        <tissue evidence="1">Leaf</tissue>
    </source>
</reference>
<evidence type="ECO:0000313" key="1">
    <source>
        <dbReference type="EMBL" id="MCI67260.1"/>
    </source>
</evidence>
<sequence>MGAGRAYELDIACCARRRFMGAEHAYELEHCLLRKLMGAGLAYELGRF</sequence>
<dbReference type="EMBL" id="LXQA010712844">
    <property type="protein sequence ID" value="MCI67260.1"/>
    <property type="molecule type" value="Genomic_DNA"/>
</dbReference>
<proteinExistence type="predicted"/>
<organism evidence="1 2">
    <name type="scientific">Trifolium medium</name>
    <dbReference type="NCBI Taxonomy" id="97028"/>
    <lineage>
        <taxon>Eukaryota</taxon>
        <taxon>Viridiplantae</taxon>
        <taxon>Streptophyta</taxon>
        <taxon>Embryophyta</taxon>
        <taxon>Tracheophyta</taxon>
        <taxon>Spermatophyta</taxon>
        <taxon>Magnoliopsida</taxon>
        <taxon>eudicotyledons</taxon>
        <taxon>Gunneridae</taxon>
        <taxon>Pentapetalae</taxon>
        <taxon>rosids</taxon>
        <taxon>fabids</taxon>
        <taxon>Fabales</taxon>
        <taxon>Fabaceae</taxon>
        <taxon>Papilionoideae</taxon>
        <taxon>50 kb inversion clade</taxon>
        <taxon>NPAAA clade</taxon>
        <taxon>Hologalegina</taxon>
        <taxon>IRL clade</taxon>
        <taxon>Trifolieae</taxon>
        <taxon>Trifolium</taxon>
    </lineage>
</organism>